<dbReference type="SUPFAM" id="SSF55821">
    <property type="entry name" value="YrdC/RibB"/>
    <property type="match status" value="1"/>
</dbReference>
<dbReference type="InterPro" id="IPR052532">
    <property type="entry name" value="SUA5_domain"/>
</dbReference>
<reference evidence="2" key="1">
    <citation type="submission" date="2018-06" db="EMBL/GenBank/DDBJ databases">
        <authorList>
            <person name="Zhirakovskaya E."/>
        </authorList>
    </citation>
    <scope>NUCLEOTIDE SEQUENCE</scope>
</reference>
<dbReference type="EMBL" id="UOFS01000022">
    <property type="protein sequence ID" value="VAW95243.1"/>
    <property type="molecule type" value="Genomic_DNA"/>
</dbReference>
<dbReference type="InterPro" id="IPR006070">
    <property type="entry name" value="Sua5-like_dom"/>
</dbReference>
<dbReference type="Gene3D" id="3.90.870.10">
    <property type="entry name" value="DHBP synthase"/>
    <property type="match status" value="1"/>
</dbReference>
<accession>A0A3B1A554</accession>
<protein>
    <submittedName>
        <fullName evidence="2">Hypothetical YciO protein, TsaC/YrdC paralog</fullName>
    </submittedName>
</protein>
<dbReference type="NCBIfam" id="TIGR00057">
    <property type="entry name" value="L-threonylcarbamoyladenylate synthase"/>
    <property type="match status" value="1"/>
</dbReference>
<sequence>MQLFQIHPTHPQQRLIQKAIEIIQNGGVIAYPTDSAYALGCHIGDRQALERIRKIRKVDKNHNFTLVVKDLAEISSYALVDNPTYRLLKACTPGAYTFVLKGTREVPKRLLHPKRKTIGIRVPNNAIVHSLLAELNEPLMSSTLILPDEIMPLTDASDISGALNKDIDLVIDGGYCGIDPTTVVDLTQEYPIVVREGKGDTSYFN</sequence>
<dbReference type="PROSITE" id="PS51163">
    <property type="entry name" value="YRDC"/>
    <property type="match status" value="1"/>
</dbReference>
<organism evidence="2">
    <name type="scientific">hydrothermal vent metagenome</name>
    <dbReference type="NCBI Taxonomy" id="652676"/>
    <lineage>
        <taxon>unclassified sequences</taxon>
        <taxon>metagenomes</taxon>
        <taxon>ecological metagenomes</taxon>
    </lineage>
</organism>
<gene>
    <name evidence="2" type="ORF">MNBD_GAMMA22-12</name>
</gene>
<dbReference type="InterPro" id="IPR017945">
    <property type="entry name" value="DHBP_synth_RibB-like_a/b_dom"/>
</dbReference>
<dbReference type="AlphaFoldDB" id="A0A3B1A554"/>
<name>A0A3B1A554_9ZZZZ</name>
<dbReference type="PANTHER" id="PTHR42828:SF3">
    <property type="entry name" value="THREONYLCARBAMOYL-AMP SYNTHASE"/>
    <property type="match status" value="1"/>
</dbReference>
<dbReference type="GO" id="GO:0003725">
    <property type="term" value="F:double-stranded RNA binding"/>
    <property type="evidence" value="ECO:0007669"/>
    <property type="project" value="InterPro"/>
</dbReference>
<evidence type="ECO:0000259" key="1">
    <source>
        <dbReference type="PROSITE" id="PS51163"/>
    </source>
</evidence>
<proteinExistence type="predicted"/>
<evidence type="ECO:0000313" key="2">
    <source>
        <dbReference type="EMBL" id="VAW95243.1"/>
    </source>
</evidence>
<feature type="domain" description="YrdC-like" evidence="1">
    <location>
        <begin position="13"/>
        <end position="199"/>
    </location>
</feature>
<dbReference type="Pfam" id="PF01300">
    <property type="entry name" value="Sua5_yciO_yrdC"/>
    <property type="match status" value="1"/>
</dbReference>
<dbReference type="PANTHER" id="PTHR42828">
    <property type="entry name" value="DHBP SYNTHASE RIBB-LIKE ALPHA/BETA DOMAIN-CONTAINING PROTEIN"/>
    <property type="match status" value="1"/>
</dbReference>